<evidence type="ECO:0000256" key="2">
    <source>
        <dbReference type="ARBA" id="ARBA00022448"/>
    </source>
</evidence>
<keyword evidence="2" id="KW-0813">Transport</keyword>
<comment type="similarity">
    <text evidence="1">Belongs to the bacterial solute-binding protein 7 family.</text>
</comment>
<comment type="caution">
    <text evidence="5">The sequence shown here is derived from an EMBL/GenBank/DDBJ whole genome shotgun (WGS) entry which is preliminary data.</text>
</comment>
<proteinExistence type="inferred from homology"/>
<keyword evidence="3 4" id="KW-0732">Signal</keyword>
<accession>E5Y8Y3</accession>
<dbReference type="OrthoDB" id="8690069at2"/>
<dbReference type="AlphaFoldDB" id="E5Y8Y3"/>
<dbReference type="Pfam" id="PF03480">
    <property type="entry name" value="DctP"/>
    <property type="match status" value="1"/>
</dbReference>
<gene>
    <name evidence="5" type="ORF">HMPREF0179_02651</name>
</gene>
<dbReference type="RefSeq" id="WP_005028649.1">
    <property type="nucleotide sequence ID" value="NZ_KE150238.1"/>
</dbReference>
<dbReference type="PANTHER" id="PTHR33376">
    <property type="match status" value="1"/>
</dbReference>
<dbReference type="HOGENOM" id="CLU_036176_1_3_7"/>
<feature type="chain" id="PRO_5003200894" evidence="4">
    <location>
        <begin position="24"/>
        <end position="340"/>
    </location>
</feature>
<dbReference type="InterPro" id="IPR038404">
    <property type="entry name" value="TRAP_DctP_sf"/>
</dbReference>
<dbReference type="Gene3D" id="3.40.190.170">
    <property type="entry name" value="Bacterial extracellular solute-binding protein, family 7"/>
    <property type="match status" value="1"/>
</dbReference>
<dbReference type="CDD" id="cd13603">
    <property type="entry name" value="PBP2_TRAP_Siap_TeaA_like"/>
    <property type="match status" value="1"/>
</dbReference>
<dbReference type="STRING" id="563192.HMPREF0179_02651"/>
<evidence type="ECO:0000256" key="1">
    <source>
        <dbReference type="ARBA" id="ARBA00009023"/>
    </source>
</evidence>
<evidence type="ECO:0000313" key="5">
    <source>
        <dbReference type="EMBL" id="EFV43532.1"/>
    </source>
</evidence>
<feature type="signal peptide" evidence="4">
    <location>
        <begin position="1"/>
        <end position="23"/>
    </location>
</feature>
<dbReference type="EMBL" id="ADCP02000001">
    <property type="protein sequence ID" value="EFV43532.1"/>
    <property type="molecule type" value="Genomic_DNA"/>
</dbReference>
<keyword evidence="6" id="KW-1185">Reference proteome</keyword>
<evidence type="ECO:0000256" key="3">
    <source>
        <dbReference type="ARBA" id="ARBA00022729"/>
    </source>
</evidence>
<dbReference type="GO" id="GO:0055085">
    <property type="term" value="P:transmembrane transport"/>
    <property type="evidence" value="ECO:0007669"/>
    <property type="project" value="InterPro"/>
</dbReference>
<protein>
    <submittedName>
        <fullName evidence="5">DctP family TRAP transporter solute receptor</fullName>
    </submittedName>
</protein>
<dbReference type="PANTHER" id="PTHR33376:SF7">
    <property type="entry name" value="C4-DICARBOXYLATE-BINDING PROTEIN DCTB"/>
    <property type="match status" value="1"/>
</dbReference>
<evidence type="ECO:0000313" key="6">
    <source>
        <dbReference type="Proteomes" id="UP000006034"/>
    </source>
</evidence>
<dbReference type="InterPro" id="IPR018389">
    <property type="entry name" value="DctP_fam"/>
</dbReference>
<name>E5Y8Y3_BILW3</name>
<reference evidence="5 6" key="2">
    <citation type="submission" date="2013-04" db="EMBL/GenBank/DDBJ databases">
        <title>The Genome Sequence of Bilophila wadsworthia 3_1_6.</title>
        <authorList>
            <consortium name="The Broad Institute Genomics Platform"/>
            <person name="Earl A."/>
            <person name="Ward D."/>
            <person name="Feldgarden M."/>
            <person name="Gevers D."/>
            <person name="Sibley C."/>
            <person name="Strauss J."/>
            <person name="Allen-Vercoe E."/>
            <person name="Walker B."/>
            <person name="Young S."/>
            <person name="Zeng Q."/>
            <person name="Gargeya S."/>
            <person name="Fitzgerald M."/>
            <person name="Haas B."/>
            <person name="Abouelleil A."/>
            <person name="Allen A.W."/>
            <person name="Alvarado L."/>
            <person name="Arachchi H.M."/>
            <person name="Berlin A.M."/>
            <person name="Chapman S.B."/>
            <person name="Gainer-Dewar J."/>
            <person name="Goldberg J."/>
            <person name="Griggs A."/>
            <person name="Gujja S."/>
            <person name="Hansen M."/>
            <person name="Howarth C."/>
            <person name="Imamovic A."/>
            <person name="Ireland A."/>
            <person name="Larimer J."/>
            <person name="McCowan C."/>
            <person name="Murphy C."/>
            <person name="Pearson M."/>
            <person name="Poon T.W."/>
            <person name="Priest M."/>
            <person name="Roberts A."/>
            <person name="Saif S."/>
            <person name="Shea T."/>
            <person name="Sisk P."/>
            <person name="Sykes S."/>
            <person name="Wortman J."/>
            <person name="Nusbaum C."/>
            <person name="Birren B."/>
        </authorList>
    </citation>
    <scope>NUCLEOTIDE SEQUENCE [LARGE SCALE GENOMIC DNA]</scope>
    <source>
        <strain evidence="5 6">3_1_6</strain>
    </source>
</reference>
<sequence length="340" mass="37363">MSCKTIVSLLMAGFFLCAASASAAPAAAPHTTLTIAMGDPESSEMGVVGNAFKKYVEDKTNGAIQVVCIYGGSPGDDEGERFRKVQKGTLDMALGGIANIVPLEKKLGLLTLPYLFANLNEVVAGTNGAPAELLNKYATEAGFRILTWTYTGFRFISNDKHPITKLSDMKGLKFRVPQSAVMIATYKAFGAIPSLIPWSMTFNALQSGDVDGQCYGYIGFRAMKFNEANQRYLTEVHYTYHLQPLVISERVFEKLTPEVRQILIDAGKYAQEKSLLFQVEQAEASKRELVAGGLKVSQLEDEEQWKKVAIEKVWPEMADFVGGKDAINEYLKACGKQPWN</sequence>
<dbReference type="SUPFAM" id="SSF53850">
    <property type="entry name" value="Periplasmic binding protein-like II"/>
    <property type="match status" value="1"/>
</dbReference>
<keyword evidence="5" id="KW-0675">Receptor</keyword>
<dbReference type="eggNOG" id="COG1638">
    <property type="taxonomic scope" value="Bacteria"/>
</dbReference>
<reference evidence="5 6" key="1">
    <citation type="submission" date="2010-10" db="EMBL/GenBank/DDBJ databases">
        <authorList>
            <consortium name="The Broad Institute Genome Sequencing Platform"/>
            <person name="Ward D."/>
            <person name="Earl A."/>
            <person name="Feldgarden M."/>
            <person name="Young S.K."/>
            <person name="Gargeya S."/>
            <person name="Zeng Q."/>
            <person name="Alvarado L."/>
            <person name="Berlin A."/>
            <person name="Bochicchio J."/>
            <person name="Chapman S.B."/>
            <person name="Chen Z."/>
            <person name="Freedman E."/>
            <person name="Gellesch M."/>
            <person name="Goldberg J."/>
            <person name="Griggs A."/>
            <person name="Gujja S."/>
            <person name="Heilman E."/>
            <person name="Heiman D."/>
            <person name="Howarth C."/>
            <person name="Mehta T."/>
            <person name="Neiman D."/>
            <person name="Pearson M."/>
            <person name="Roberts A."/>
            <person name="Saif S."/>
            <person name="Shea T."/>
            <person name="Shenoy N."/>
            <person name="Sisk P."/>
            <person name="Stolte C."/>
            <person name="Sykes S."/>
            <person name="White J."/>
            <person name="Yandava C."/>
            <person name="Allen-Vercoe E."/>
            <person name="Sibley C."/>
            <person name="Ambrose C.E."/>
            <person name="Strauss J."/>
            <person name="Daigneault M."/>
            <person name="Haas B."/>
            <person name="Nusbaum C."/>
            <person name="Birren B."/>
        </authorList>
    </citation>
    <scope>NUCLEOTIDE SEQUENCE [LARGE SCALE GENOMIC DNA]</scope>
    <source>
        <strain evidence="5 6">3_1_6</strain>
    </source>
</reference>
<organism evidence="5 6">
    <name type="scientific">Bilophila wadsworthia (strain 3_1_6)</name>
    <dbReference type="NCBI Taxonomy" id="563192"/>
    <lineage>
        <taxon>Bacteria</taxon>
        <taxon>Pseudomonadati</taxon>
        <taxon>Thermodesulfobacteriota</taxon>
        <taxon>Desulfovibrionia</taxon>
        <taxon>Desulfovibrionales</taxon>
        <taxon>Desulfovibrionaceae</taxon>
        <taxon>Bilophila</taxon>
    </lineage>
</organism>
<dbReference type="GeneID" id="78084948"/>
<dbReference type="NCBIfam" id="NF037995">
    <property type="entry name" value="TRAP_S1"/>
    <property type="match status" value="1"/>
</dbReference>
<dbReference type="Proteomes" id="UP000006034">
    <property type="component" value="Unassembled WGS sequence"/>
</dbReference>
<evidence type="ECO:0000256" key="4">
    <source>
        <dbReference type="SAM" id="SignalP"/>
    </source>
</evidence>